<dbReference type="InterPro" id="IPR029016">
    <property type="entry name" value="GAF-like_dom_sf"/>
</dbReference>
<comment type="caution">
    <text evidence="10">The sequence shown here is derived from an EMBL/GenBank/DDBJ whole genome shotgun (WGS) entry which is preliminary data.</text>
</comment>
<proteinExistence type="predicted"/>
<dbReference type="Gene3D" id="3.30.565.10">
    <property type="entry name" value="Histidine kinase-like ATPase, C-terminal domain"/>
    <property type="match status" value="1"/>
</dbReference>
<evidence type="ECO:0000256" key="7">
    <source>
        <dbReference type="ARBA" id="ARBA00023136"/>
    </source>
</evidence>
<dbReference type="CDD" id="cd16922">
    <property type="entry name" value="HATPase_EvgS-ArcB-TorS-like"/>
    <property type="match status" value="1"/>
</dbReference>
<organism evidence="10 11">
    <name type="scientific">Candidatus Daviesbacteria bacterium RIFCSPHIGHO2_12_FULL_37_11</name>
    <dbReference type="NCBI Taxonomy" id="1797777"/>
    <lineage>
        <taxon>Bacteria</taxon>
        <taxon>Candidatus Daviesiibacteriota</taxon>
    </lineage>
</organism>
<dbReference type="PRINTS" id="PR00344">
    <property type="entry name" value="BCTRLSENSOR"/>
</dbReference>
<dbReference type="InterPro" id="IPR003594">
    <property type="entry name" value="HATPase_dom"/>
</dbReference>
<dbReference type="InterPro" id="IPR036890">
    <property type="entry name" value="HATPase_C_sf"/>
</dbReference>
<dbReference type="GO" id="GO:0000155">
    <property type="term" value="F:phosphorelay sensor kinase activity"/>
    <property type="evidence" value="ECO:0007669"/>
    <property type="project" value="InterPro"/>
</dbReference>
<dbReference type="Proteomes" id="UP000176527">
    <property type="component" value="Unassembled WGS sequence"/>
</dbReference>
<evidence type="ECO:0000259" key="9">
    <source>
        <dbReference type="PROSITE" id="PS50109"/>
    </source>
</evidence>
<evidence type="ECO:0000256" key="5">
    <source>
        <dbReference type="ARBA" id="ARBA00022777"/>
    </source>
</evidence>
<dbReference type="InterPro" id="IPR004358">
    <property type="entry name" value="Sig_transdc_His_kin-like_C"/>
</dbReference>
<dbReference type="FunFam" id="1.10.287.130:FF:000001">
    <property type="entry name" value="Two-component sensor histidine kinase"/>
    <property type="match status" value="1"/>
</dbReference>
<dbReference type="FunFam" id="3.30.565.10:FF:000006">
    <property type="entry name" value="Sensor histidine kinase WalK"/>
    <property type="match status" value="1"/>
</dbReference>
<evidence type="ECO:0000313" key="11">
    <source>
        <dbReference type="Proteomes" id="UP000176527"/>
    </source>
</evidence>
<keyword evidence="5" id="KW-0418">Kinase</keyword>
<dbReference type="SUPFAM" id="SSF55781">
    <property type="entry name" value="GAF domain-like"/>
    <property type="match status" value="1"/>
</dbReference>
<dbReference type="GO" id="GO:0005886">
    <property type="term" value="C:plasma membrane"/>
    <property type="evidence" value="ECO:0007669"/>
    <property type="project" value="TreeGrafter"/>
</dbReference>
<dbReference type="PANTHER" id="PTHR43047">
    <property type="entry name" value="TWO-COMPONENT HISTIDINE PROTEIN KINASE"/>
    <property type="match status" value="1"/>
</dbReference>
<dbReference type="EMBL" id="MFDE01000002">
    <property type="protein sequence ID" value="OGE39337.1"/>
    <property type="molecule type" value="Genomic_DNA"/>
</dbReference>
<dbReference type="SUPFAM" id="SSF55874">
    <property type="entry name" value="ATPase domain of HSP90 chaperone/DNA topoisomerase II/histidine kinase"/>
    <property type="match status" value="1"/>
</dbReference>
<evidence type="ECO:0000256" key="6">
    <source>
        <dbReference type="ARBA" id="ARBA00023012"/>
    </source>
</evidence>
<feature type="transmembrane region" description="Helical" evidence="8">
    <location>
        <begin position="6"/>
        <end position="24"/>
    </location>
</feature>
<keyword evidence="3" id="KW-0597">Phosphoprotein</keyword>
<dbReference type="SUPFAM" id="SSF47384">
    <property type="entry name" value="Homodimeric domain of signal transducing histidine kinase"/>
    <property type="match status" value="1"/>
</dbReference>
<dbReference type="SMART" id="SM00388">
    <property type="entry name" value="HisKA"/>
    <property type="match status" value="1"/>
</dbReference>
<evidence type="ECO:0000256" key="2">
    <source>
        <dbReference type="ARBA" id="ARBA00012438"/>
    </source>
</evidence>
<sequence length="489" mass="54395">MDTILLSILVVLGLILLFDIYFRIRTRSSSEQTKVLNLLQKLNDIILSSFTNVEDVAQKVSDAVAFDLGFQVGVILMIDEKKQMLRRIAISRTERVKAAVAKLGFNFKGLETPLNTIDNIAVQVAHDRVSRSTNSLYEVLKPHVTAGQARYIQDVGDVAISLVFPLTSRKKTIGVIILSLPKNESKVTDTRKKIIERVIKVVGIALDSAILYQDVLITGRELEQANTKLKELDSLKDEFVSVASHELRTPMTAIRSYAWMALHKSDIPLSQKLKRYLYRTLISTERLINLVSDMLNLSRIESGKIEISPIPFNFADLVKEIVEDVNAKAQEKKLKILILEQKLPQAFADPEKVQQILLNLIGNALKFTFPGGIITINFFTDGKVVEISIKDDGQGISQEDMGKLFKKFGRLDSSYESLSTSGGTGLGLYISKNLVELMNGRIWVNSEGLGKGSTFFFSLPVASAQILENAEQFHIKSKGEAKGLEPVAI</sequence>
<evidence type="ECO:0000256" key="3">
    <source>
        <dbReference type="ARBA" id="ARBA00022553"/>
    </source>
</evidence>
<evidence type="ECO:0000256" key="4">
    <source>
        <dbReference type="ARBA" id="ARBA00022679"/>
    </source>
</evidence>
<dbReference type="InterPro" id="IPR005467">
    <property type="entry name" value="His_kinase_dom"/>
</dbReference>
<comment type="catalytic activity">
    <reaction evidence="1">
        <text>ATP + protein L-histidine = ADP + protein N-phospho-L-histidine.</text>
        <dbReference type="EC" id="2.7.13.3"/>
    </reaction>
</comment>
<dbReference type="GO" id="GO:0009927">
    <property type="term" value="F:histidine phosphotransfer kinase activity"/>
    <property type="evidence" value="ECO:0007669"/>
    <property type="project" value="TreeGrafter"/>
</dbReference>
<dbReference type="PROSITE" id="PS50109">
    <property type="entry name" value="HIS_KIN"/>
    <property type="match status" value="1"/>
</dbReference>
<dbReference type="InterPro" id="IPR003661">
    <property type="entry name" value="HisK_dim/P_dom"/>
</dbReference>
<dbReference type="Gene3D" id="3.30.450.40">
    <property type="match status" value="1"/>
</dbReference>
<feature type="domain" description="Histidine kinase" evidence="9">
    <location>
        <begin position="242"/>
        <end position="463"/>
    </location>
</feature>
<keyword evidence="6" id="KW-0902">Two-component regulatory system</keyword>
<dbReference type="SMART" id="SM00387">
    <property type="entry name" value="HATPase_c"/>
    <property type="match status" value="1"/>
</dbReference>
<dbReference type="AlphaFoldDB" id="A0A1F5KEH4"/>
<dbReference type="PANTHER" id="PTHR43047:SF72">
    <property type="entry name" value="OSMOSENSING HISTIDINE PROTEIN KINASE SLN1"/>
    <property type="match status" value="1"/>
</dbReference>
<protein>
    <recommendedName>
        <fullName evidence="2">histidine kinase</fullName>
        <ecNumber evidence="2">2.7.13.3</ecNumber>
    </recommendedName>
</protein>
<dbReference type="CDD" id="cd00082">
    <property type="entry name" value="HisKA"/>
    <property type="match status" value="1"/>
</dbReference>
<accession>A0A1F5KEH4</accession>
<name>A0A1F5KEH4_9BACT</name>
<dbReference type="Pfam" id="PF00512">
    <property type="entry name" value="HisKA"/>
    <property type="match status" value="1"/>
</dbReference>
<keyword evidence="7 8" id="KW-0472">Membrane</keyword>
<evidence type="ECO:0000256" key="1">
    <source>
        <dbReference type="ARBA" id="ARBA00000085"/>
    </source>
</evidence>
<evidence type="ECO:0000256" key="8">
    <source>
        <dbReference type="SAM" id="Phobius"/>
    </source>
</evidence>
<evidence type="ECO:0000313" key="10">
    <source>
        <dbReference type="EMBL" id="OGE39337.1"/>
    </source>
</evidence>
<gene>
    <name evidence="10" type="ORF">A3F00_02660</name>
</gene>
<dbReference type="Pfam" id="PF02518">
    <property type="entry name" value="HATPase_c"/>
    <property type="match status" value="1"/>
</dbReference>
<keyword evidence="8" id="KW-1133">Transmembrane helix</keyword>
<keyword evidence="4" id="KW-0808">Transferase</keyword>
<dbReference type="EC" id="2.7.13.3" evidence="2"/>
<reference evidence="10 11" key="1">
    <citation type="journal article" date="2016" name="Nat. Commun.">
        <title>Thousands of microbial genomes shed light on interconnected biogeochemical processes in an aquifer system.</title>
        <authorList>
            <person name="Anantharaman K."/>
            <person name="Brown C.T."/>
            <person name="Hug L.A."/>
            <person name="Sharon I."/>
            <person name="Castelle C.J."/>
            <person name="Probst A.J."/>
            <person name="Thomas B.C."/>
            <person name="Singh A."/>
            <person name="Wilkins M.J."/>
            <person name="Karaoz U."/>
            <person name="Brodie E.L."/>
            <person name="Williams K.H."/>
            <person name="Hubbard S.S."/>
            <person name="Banfield J.F."/>
        </authorList>
    </citation>
    <scope>NUCLEOTIDE SEQUENCE [LARGE SCALE GENOMIC DNA]</scope>
</reference>
<dbReference type="Gene3D" id="1.10.287.130">
    <property type="match status" value="1"/>
</dbReference>
<dbReference type="InterPro" id="IPR036097">
    <property type="entry name" value="HisK_dim/P_sf"/>
</dbReference>
<keyword evidence="8" id="KW-0812">Transmembrane</keyword>